<dbReference type="Proteomes" id="UP000005709">
    <property type="component" value="Unassembled WGS sequence"/>
</dbReference>
<evidence type="ECO:0000313" key="1">
    <source>
        <dbReference type="EMBL" id="EEV18807.1"/>
    </source>
</evidence>
<name>C8PEC1_9BACT</name>
<dbReference type="EMBL" id="ACYG01000007">
    <property type="protein sequence ID" value="EEV18807.1"/>
    <property type="molecule type" value="Genomic_DNA"/>
</dbReference>
<proteinExistence type="predicted"/>
<comment type="caution">
    <text evidence="1">The sequence shown here is derived from an EMBL/GenBank/DDBJ whole genome shotgun (WGS) entry which is preliminary data.</text>
</comment>
<evidence type="ECO:0000313" key="2">
    <source>
        <dbReference type="Proteomes" id="UP000005709"/>
    </source>
</evidence>
<keyword evidence="2" id="KW-1185">Reference proteome</keyword>
<protein>
    <submittedName>
        <fullName evidence="1">Uncharacterized protein</fullName>
    </submittedName>
</protein>
<accession>C8PEC1</accession>
<organism evidence="1 2">
    <name type="scientific">Campylobacter gracilis RM3268</name>
    <dbReference type="NCBI Taxonomy" id="553220"/>
    <lineage>
        <taxon>Bacteria</taxon>
        <taxon>Pseudomonadati</taxon>
        <taxon>Campylobacterota</taxon>
        <taxon>Epsilonproteobacteria</taxon>
        <taxon>Campylobacterales</taxon>
        <taxon>Campylobacteraceae</taxon>
        <taxon>Campylobacter</taxon>
    </lineage>
</organism>
<dbReference type="AlphaFoldDB" id="C8PEC1"/>
<gene>
    <name evidence="1" type="ORF">CAMGR0001_1822</name>
</gene>
<reference evidence="1 2" key="1">
    <citation type="submission" date="2009-07" db="EMBL/GenBank/DDBJ databases">
        <authorList>
            <person name="Madupu R."/>
            <person name="Sebastian Y."/>
            <person name="Durkin A.S."/>
            <person name="Torralba M."/>
            <person name="Methe B."/>
            <person name="Sutton G.G."/>
            <person name="Strausberg R.L."/>
            <person name="Nelson K.E."/>
        </authorList>
    </citation>
    <scope>NUCLEOTIDE SEQUENCE [LARGE SCALE GENOMIC DNA]</scope>
    <source>
        <strain evidence="1 2">RM3268</strain>
    </source>
</reference>
<sequence>MKHAGIVHERAFDTRTIKIRQNECKKTQASTVSRLNLKAHISRFPASPNPLLLSIRPTSIIYRYPKAPFGVCIFAPCV</sequence>